<reference evidence="7 8" key="1">
    <citation type="submission" date="2013-07" db="EMBL/GenBank/DDBJ databases">
        <authorList>
            <consortium name="DOE Joint Genome Institute"/>
            <person name="Reeve W."/>
            <person name="Huntemann M."/>
            <person name="Han J."/>
            <person name="Chen A."/>
            <person name="Kyrpides N."/>
            <person name="Mavromatis K."/>
            <person name="Markowitz V."/>
            <person name="Palaniappan K."/>
            <person name="Ivanova N."/>
            <person name="Schaumberg A."/>
            <person name="Pati A."/>
            <person name="Liolios K."/>
            <person name="Nordberg H.P."/>
            <person name="Cantor M.N."/>
            <person name="Hua S.X."/>
            <person name="Woyke T."/>
        </authorList>
    </citation>
    <scope>NUCLEOTIDE SEQUENCE [LARGE SCALE GENOMIC DNA]</scope>
    <source>
        <strain evidence="7 8">DSM 43889</strain>
    </source>
</reference>
<dbReference type="Gene3D" id="1.10.10.60">
    <property type="entry name" value="Homeodomain-like"/>
    <property type="match status" value="1"/>
</dbReference>
<dbReference type="InterPro" id="IPR050109">
    <property type="entry name" value="HTH-type_TetR-like_transc_reg"/>
</dbReference>
<evidence type="ECO:0000313" key="7">
    <source>
        <dbReference type="EMBL" id="MCP2333147.1"/>
    </source>
</evidence>
<dbReference type="SUPFAM" id="SSF48498">
    <property type="entry name" value="Tetracyclin repressor-like, C-terminal domain"/>
    <property type="match status" value="1"/>
</dbReference>
<organism evidence="7 8">
    <name type="scientific">Actinoalloteichus caeruleus DSM 43889</name>
    <dbReference type="NCBI Taxonomy" id="1120930"/>
    <lineage>
        <taxon>Bacteria</taxon>
        <taxon>Bacillati</taxon>
        <taxon>Actinomycetota</taxon>
        <taxon>Actinomycetes</taxon>
        <taxon>Pseudonocardiales</taxon>
        <taxon>Pseudonocardiaceae</taxon>
        <taxon>Actinoalloteichus</taxon>
        <taxon>Actinoalloteichus cyanogriseus</taxon>
    </lineage>
</organism>
<reference evidence="7 8" key="2">
    <citation type="submission" date="2022-06" db="EMBL/GenBank/DDBJ databases">
        <title>Genomic Encyclopedia of Type Strains, Phase I: the one thousand microbial genomes (KMG-I) project.</title>
        <authorList>
            <person name="Kyrpides N."/>
        </authorList>
    </citation>
    <scope>NUCLEOTIDE SEQUENCE [LARGE SCALE GENOMIC DNA]</scope>
    <source>
        <strain evidence="7 8">DSM 43889</strain>
    </source>
</reference>
<feature type="DNA-binding region" description="H-T-H motif" evidence="4">
    <location>
        <begin position="58"/>
        <end position="77"/>
    </location>
</feature>
<dbReference type="RefSeq" id="WP_026419734.1">
    <property type="nucleotide sequence ID" value="NZ_AUBJ02000001.1"/>
</dbReference>
<dbReference type="InterPro" id="IPR036271">
    <property type="entry name" value="Tet_transcr_reg_TetR-rel_C_sf"/>
</dbReference>
<dbReference type="PANTHER" id="PTHR30055:SF151">
    <property type="entry name" value="TRANSCRIPTIONAL REGULATORY PROTEIN"/>
    <property type="match status" value="1"/>
</dbReference>
<keyword evidence="3" id="KW-0804">Transcription</keyword>
<evidence type="ECO:0000256" key="1">
    <source>
        <dbReference type="ARBA" id="ARBA00023015"/>
    </source>
</evidence>
<evidence type="ECO:0000256" key="3">
    <source>
        <dbReference type="ARBA" id="ARBA00023163"/>
    </source>
</evidence>
<keyword evidence="2 4" id="KW-0238">DNA-binding</keyword>
<proteinExistence type="predicted"/>
<feature type="region of interest" description="Disordered" evidence="5">
    <location>
        <begin position="222"/>
        <end position="242"/>
    </location>
</feature>
<dbReference type="InterPro" id="IPR009057">
    <property type="entry name" value="Homeodomain-like_sf"/>
</dbReference>
<dbReference type="SUPFAM" id="SSF46689">
    <property type="entry name" value="Homeodomain-like"/>
    <property type="match status" value="1"/>
</dbReference>
<dbReference type="Gene3D" id="1.10.357.10">
    <property type="entry name" value="Tetracycline Repressor, domain 2"/>
    <property type="match status" value="1"/>
</dbReference>
<dbReference type="PROSITE" id="PS50977">
    <property type="entry name" value="HTH_TETR_2"/>
    <property type="match status" value="1"/>
</dbReference>
<dbReference type="Pfam" id="PF02909">
    <property type="entry name" value="TetR_C_1"/>
    <property type="match status" value="1"/>
</dbReference>
<dbReference type="Proteomes" id="UP000791080">
    <property type="component" value="Unassembled WGS sequence"/>
</dbReference>
<evidence type="ECO:0000256" key="4">
    <source>
        <dbReference type="PROSITE-ProRule" id="PRU00335"/>
    </source>
</evidence>
<protein>
    <submittedName>
        <fullName evidence="7">Transcriptional regulator, TetR family</fullName>
    </submittedName>
</protein>
<dbReference type="PANTHER" id="PTHR30055">
    <property type="entry name" value="HTH-TYPE TRANSCRIPTIONAL REGULATOR RUTR"/>
    <property type="match status" value="1"/>
</dbReference>
<evidence type="ECO:0000313" key="8">
    <source>
        <dbReference type="Proteomes" id="UP000791080"/>
    </source>
</evidence>
<evidence type="ECO:0000256" key="5">
    <source>
        <dbReference type="SAM" id="MobiDB-lite"/>
    </source>
</evidence>
<evidence type="ECO:0000259" key="6">
    <source>
        <dbReference type="PROSITE" id="PS50977"/>
    </source>
</evidence>
<dbReference type="InterPro" id="IPR004111">
    <property type="entry name" value="Repressor_TetR_C"/>
</dbReference>
<keyword evidence="1" id="KW-0805">Transcription regulation</keyword>
<gene>
    <name evidence="7" type="ORF">G443_003417</name>
</gene>
<sequence>MAVIGGRGDADLTMRLLWAGSERGPSRSAPGPRQSLTASAIVEAAIGLADEEGLAGLSMRAVGERLGRSAMALYTYVPGKAELVDLMYDQAHADFSGACEEAADWRSGVLEWAVELRDLYLRHPWVLQVSHARPVLGPHEQVVFEALAGLLRSTELPGRVLRGAVSALFHHVRGSARTAAEAGRAAAETGVPDREWWTRRSTLLREVAPDFAERFPHSVRLAGDASAGQGGGTRDSAGAERAERGWARGVDAVFVAGLTVLLDGLSSATGVDGRGEASEG</sequence>
<dbReference type="InterPro" id="IPR001647">
    <property type="entry name" value="HTH_TetR"/>
</dbReference>
<evidence type="ECO:0000256" key="2">
    <source>
        <dbReference type="ARBA" id="ARBA00023125"/>
    </source>
</evidence>
<accession>A0ABT1JKV7</accession>
<name>A0ABT1JKV7_ACTCY</name>
<dbReference type="Pfam" id="PF00440">
    <property type="entry name" value="TetR_N"/>
    <property type="match status" value="1"/>
</dbReference>
<feature type="domain" description="HTH tetR-type" evidence="6">
    <location>
        <begin position="35"/>
        <end position="95"/>
    </location>
</feature>
<dbReference type="EMBL" id="AUBJ02000001">
    <property type="protein sequence ID" value="MCP2333147.1"/>
    <property type="molecule type" value="Genomic_DNA"/>
</dbReference>
<comment type="caution">
    <text evidence="7">The sequence shown here is derived from an EMBL/GenBank/DDBJ whole genome shotgun (WGS) entry which is preliminary data.</text>
</comment>
<keyword evidence="8" id="KW-1185">Reference proteome</keyword>